<dbReference type="EMBL" id="BMKQ01000002">
    <property type="protein sequence ID" value="GGF56727.1"/>
    <property type="molecule type" value="Genomic_DNA"/>
</dbReference>
<feature type="transmembrane region" description="Helical" evidence="1">
    <location>
        <begin position="205"/>
        <end position="224"/>
    </location>
</feature>
<dbReference type="GO" id="GO:0080120">
    <property type="term" value="P:CAAX-box protein maturation"/>
    <property type="evidence" value="ECO:0007669"/>
    <property type="project" value="UniProtKB-ARBA"/>
</dbReference>
<reference evidence="3" key="1">
    <citation type="journal article" date="2014" name="Int. J. Syst. Evol. Microbiol.">
        <title>Complete genome sequence of Corynebacterium casei LMG S-19264T (=DSM 44701T), isolated from a smear-ripened cheese.</title>
        <authorList>
            <consortium name="US DOE Joint Genome Institute (JGI-PGF)"/>
            <person name="Walter F."/>
            <person name="Albersmeier A."/>
            <person name="Kalinowski J."/>
            <person name="Ruckert C."/>
        </authorList>
    </citation>
    <scope>NUCLEOTIDE SEQUENCE</scope>
    <source>
        <strain evidence="3">CGMCC 1.16067</strain>
    </source>
</reference>
<comment type="caution">
    <text evidence="3">The sequence shown here is derived from an EMBL/GenBank/DDBJ whole genome shotgun (WGS) entry which is preliminary data.</text>
</comment>
<feature type="domain" description="CAAX prenyl protease 2/Lysostaphin resistance protein A-like" evidence="2">
    <location>
        <begin position="80"/>
        <end position="171"/>
    </location>
</feature>
<evidence type="ECO:0000256" key="1">
    <source>
        <dbReference type="SAM" id="Phobius"/>
    </source>
</evidence>
<dbReference type="PANTHER" id="PTHR39430:SF1">
    <property type="entry name" value="PROTEASE"/>
    <property type="match status" value="1"/>
</dbReference>
<protein>
    <recommendedName>
        <fullName evidence="2">CAAX prenyl protease 2/Lysostaphin resistance protein A-like domain-containing protein</fullName>
    </recommendedName>
</protein>
<name>A0A917BTD8_9ACTN</name>
<dbReference type="Pfam" id="PF02517">
    <property type="entry name" value="Rce1-like"/>
    <property type="match status" value="1"/>
</dbReference>
<reference evidence="3" key="2">
    <citation type="submission" date="2020-09" db="EMBL/GenBank/DDBJ databases">
        <authorList>
            <person name="Sun Q."/>
            <person name="Zhou Y."/>
        </authorList>
    </citation>
    <scope>NUCLEOTIDE SEQUENCE</scope>
    <source>
        <strain evidence="3">CGMCC 1.16067</strain>
    </source>
</reference>
<proteinExistence type="predicted"/>
<keyword evidence="1" id="KW-0812">Transmembrane</keyword>
<sequence length="240" mass="25332">MDPQDIFTASLLVPAAVLGVVAWRAARRGRTSLGLGVRDGAVGEFLRGMLFSVPFLVVLAVVFPLLGLSDVVRVQGPDGVLIGIWVYFLVLFALEELAFRSLLMTGLGVVAGRGVAWVVTAVLVALPYSLNPDAGVLAVVGAVVTNALTGLARWRSGRIWWGLGQRWVFNSAALTLGFTESAFSADHPVVVQRLTGPDALTGGAFGVEGGLVGVVLLVVMTLAVRPFATGRRGPWEVRRS</sequence>
<feature type="transmembrane region" description="Helical" evidence="1">
    <location>
        <begin position="79"/>
        <end position="99"/>
    </location>
</feature>
<dbReference type="InterPro" id="IPR003675">
    <property type="entry name" value="Rce1/LyrA-like_dom"/>
</dbReference>
<feature type="transmembrane region" description="Helical" evidence="1">
    <location>
        <begin position="45"/>
        <end position="67"/>
    </location>
</feature>
<keyword evidence="1" id="KW-1133">Transmembrane helix</keyword>
<keyword evidence="1" id="KW-0472">Membrane</keyword>
<dbReference type="RefSeq" id="WP_188781223.1">
    <property type="nucleotide sequence ID" value="NZ_BMKQ01000002.1"/>
</dbReference>
<feature type="transmembrane region" description="Helical" evidence="1">
    <location>
        <begin position="167"/>
        <end position="185"/>
    </location>
</feature>
<evidence type="ECO:0000313" key="3">
    <source>
        <dbReference type="EMBL" id="GGF56727.1"/>
    </source>
</evidence>
<dbReference type="GO" id="GO:0004175">
    <property type="term" value="F:endopeptidase activity"/>
    <property type="evidence" value="ECO:0007669"/>
    <property type="project" value="UniProtKB-ARBA"/>
</dbReference>
<evidence type="ECO:0000259" key="2">
    <source>
        <dbReference type="Pfam" id="PF02517"/>
    </source>
</evidence>
<gene>
    <name evidence="3" type="ORF">GCM10011519_33290</name>
</gene>
<feature type="transmembrane region" description="Helical" evidence="1">
    <location>
        <begin position="106"/>
        <end position="128"/>
    </location>
</feature>
<organism evidence="3 4">
    <name type="scientific">Marmoricola endophyticus</name>
    <dbReference type="NCBI Taxonomy" id="2040280"/>
    <lineage>
        <taxon>Bacteria</taxon>
        <taxon>Bacillati</taxon>
        <taxon>Actinomycetota</taxon>
        <taxon>Actinomycetes</taxon>
        <taxon>Propionibacteriales</taxon>
        <taxon>Nocardioidaceae</taxon>
        <taxon>Marmoricola</taxon>
    </lineage>
</organism>
<feature type="transmembrane region" description="Helical" evidence="1">
    <location>
        <begin position="6"/>
        <end position="25"/>
    </location>
</feature>
<feature type="transmembrane region" description="Helical" evidence="1">
    <location>
        <begin position="134"/>
        <end position="155"/>
    </location>
</feature>
<dbReference type="AlphaFoldDB" id="A0A917BTD8"/>
<accession>A0A917BTD8</accession>
<dbReference type="Proteomes" id="UP000649179">
    <property type="component" value="Unassembled WGS sequence"/>
</dbReference>
<evidence type="ECO:0000313" key="4">
    <source>
        <dbReference type="Proteomes" id="UP000649179"/>
    </source>
</evidence>
<dbReference type="PANTHER" id="PTHR39430">
    <property type="entry name" value="MEMBRANE-ASSOCIATED PROTEASE-RELATED"/>
    <property type="match status" value="1"/>
</dbReference>
<keyword evidence="4" id="KW-1185">Reference proteome</keyword>